<gene>
    <name evidence="2" type="ORF">ACFPEL_08925</name>
</gene>
<feature type="transmembrane region" description="Helical" evidence="1">
    <location>
        <begin position="20"/>
        <end position="38"/>
    </location>
</feature>
<proteinExistence type="predicted"/>
<evidence type="ECO:0000313" key="2">
    <source>
        <dbReference type="EMBL" id="MFC4832531.1"/>
    </source>
</evidence>
<feature type="transmembrane region" description="Helical" evidence="1">
    <location>
        <begin position="81"/>
        <end position="104"/>
    </location>
</feature>
<feature type="transmembrane region" description="Helical" evidence="1">
    <location>
        <begin position="50"/>
        <end position="69"/>
    </location>
</feature>
<dbReference type="Proteomes" id="UP001595909">
    <property type="component" value="Unassembled WGS sequence"/>
</dbReference>
<dbReference type="InterPro" id="IPR010994">
    <property type="entry name" value="RuvA_2-like"/>
</dbReference>
<dbReference type="Pfam" id="PF12836">
    <property type="entry name" value="HHH_3"/>
    <property type="match status" value="1"/>
</dbReference>
<reference evidence="3" key="1">
    <citation type="journal article" date="2019" name="Int. J. Syst. Evol. Microbiol.">
        <title>The Global Catalogue of Microorganisms (GCM) 10K type strain sequencing project: providing services to taxonomists for standard genome sequencing and annotation.</title>
        <authorList>
            <consortium name="The Broad Institute Genomics Platform"/>
            <consortium name="The Broad Institute Genome Sequencing Center for Infectious Disease"/>
            <person name="Wu L."/>
            <person name="Ma J."/>
        </authorList>
    </citation>
    <scope>NUCLEOTIDE SEQUENCE [LARGE SCALE GENOMIC DNA]</scope>
    <source>
        <strain evidence="3">CCUG 50347</strain>
    </source>
</reference>
<comment type="caution">
    <text evidence="2">The sequence shown here is derived from an EMBL/GenBank/DDBJ whole genome shotgun (WGS) entry which is preliminary data.</text>
</comment>
<organism evidence="2 3">
    <name type="scientific">Actinomycetospora chibensis</name>
    <dbReference type="NCBI Taxonomy" id="663606"/>
    <lineage>
        <taxon>Bacteria</taxon>
        <taxon>Bacillati</taxon>
        <taxon>Actinomycetota</taxon>
        <taxon>Actinomycetes</taxon>
        <taxon>Pseudonocardiales</taxon>
        <taxon>Pseudonocardiaceae</taxon>
        <taxon>Actinomycetospora</taxon>
    </lineage>
</organism>
<name>A0ABV9REA9_9PSEU</name>
<sequence length="234" mass="25177">MSGPPAAFERHGNWFTRGGWWFVVHLLGAGVLLPVPLAHAAVRTRRPWHVVAAVASLVLVLATFVFVGAADRGPDGSTTGLFATLSSMSILTLYVGGLAALIVVRHQVFGPRARPTGWDRPLPDPAVAAALAARDRRAEARRLAAQDPMLAHELRVGRPDLPRSYDDGGLVDLNAAPAQAIARTCGIAPEHAQRIVACRSAAGRFATVEDVFVWADLPFETWDYVRDRAVVLGR</sequence>
<dbReference type="SUPFAM" id="SSF47781">
    <property type="entry name" value="RuvA domain 2-like"/>
    <property type="match status" value="1"/>
</dbReference>
<protein>
    <submittedName>
        <fullName evidence="2">Helix-hairpin-helix domain-containing protein</fullName>
    </submittedName>
</protein>
<evidence type="ECO:0000313" key="3">
    <source>
        <dbReference type="Proteomes" id="UP001595909"/>
    </source>
</evidence>
<keyword evidence="1" id="KW-0812">Transmembrane</keyword>
<dbReference type="Gene3D" id="1.10.150.280">
    <property type="entry name" value="AF1531-like domain"/>
    <property type="match status" value="1"/>
</dbReference>
<keyword evidence="3" id="KW-1185">Reference proteome</keyword>
<evidence type="ECO:0000256" key="1">
    <source>
        <dbReference type="SAM" id="Phobius"/>
    </source>
</evidence>
<accession>A0ABV9REA9</accession>
<dbReference type="EMBL" id="JBHSIM010000018">
    <property type="protein sequence ID" value="MFC4832531.1"/>
    <property type="molecule type" value="Genomic_DNA"/>
</dbReference>
<dbReference type="RefSeq" id="WP_274187667.1">
    <property type="nucleotide sequence ID" value="NZ_BAABHN010000018.1"/>
</dbReference>
<keyword evidence="1" id="KW-1133">Transmembrane helix</keyword>
<keyword evidence="1" id="KW-0472">Membrane</keyword>